<evidence type="ECO:0000313" key="4">
    <source>
        <dbReference type="EMBL" id="RJG39493.1"/>
    </source>
</evidence>
<name>A0A418YAE2_9GAMM</name>
<feature type="modified residue" description="4-aspartylphosphate" evidence="2">
    <location>
        <position position="51"/>
    </location>
</feature>
<reference evidence="4 5" key="1">
    <citation type="submission" date="2018-09" db="EMBL/GenBank/DDBJ databases">
        <authorList>
            <person name="Wang F."/>
        </authorList>
    </citation>
    <scope>NUCLEOTIDE SEQUENCE [LARGE SCALE GENOMIC DNA]</scope>
    <source>
        <strain evidence="4 5">PLHSC7-2</strain>
    </source>
</reference>
<dbReference type="SMART" id="SM00448">
    <property type="entry name" value="REC"/>
    <property type="match status" value="1"/>
</dbReference>
<gene>
    <name evidence="4" type="ORF">D1Z90_18135</name>
</gene>
<feature type="domain" description="Response regulatory" evidence="3">
    <location>
        <begin position="2"/>
        <end position="113"/>
    </location>
</feature>
<protein>
    <submittedName>
        <fullName evidence="4">Response regulator</fullName>
    </submittedName>
</protein>
<dbReference type="OrthoDB" id="9800897at2"/>
<dbReference type="Pfam" id="PF00072">
    <property type="entry name" value="Response_reg"/>
    <property type="match status" value="1"/>
</dbReference>
<dbReference type="SUPFAM" id="SSF52172">
    <property type="entry name" value="CheY-like"/>
    <property type="match status" value="1"/>
</dbReference>
<keyword evidence="1 2" id="KW-0597">Phosphoprotein</keyword>
<dbReference type="GO" id="GO:0000160">
    <property type="term" value="P:phosphorelay signal transduction system"/>
    <property type="evidence" value="ECO:0007669"/>
    <property type="project" value="InterPro"/>
</dbReference>
<dbReference type="InterPro" id="IPR050595">
    <property type="entry name" value="Bact_response_regulator"/>
</dbReference>
<dbReference type="AlphaFoldDB" id="A0A418YAE2"/>
<dbReference type="Proteomes" id="UP000283255">
    <property type="component" value="Unassembled WGS sequence"/>
</dbReference>
<organism evidence="4 5">
    <name type="scientific">Motilimonas pumila</name>
    <dbReference type="NCBI Taxonomy" id="2303987"/>
    <lineage>
        <taxon>Bacteria</taxon>
        <taxon>Pseudomonadati</taxon>
        <taxon>Pseudomonadota</taxon>
        <taxon>Gammaproteobacteria</taxon>
        <taxon>Alteromonadales</taxon>
        <taxon>Alteromonadales genera incertae sedis</taxon>
        <taxon>Motilimonas</taxon>
    </lineage>
</organism>
<evidence type="ECO:0000259" key="3">
    <source>
        <dbReference type="PROSITE" id="PS50110"/>
    </source>
</evidence>
<sequence>MKILLVDDEPDIIDCLQDYLELAGHNIITADNGTTAIRVLKHHVADMIISDIRMPIMDGIAFKKQLGLDIPFIFMSGHLDDEIVLQGAGLDYQGFLFKPFKLADLRQLLQQCQPA</sequence>
<dbReference type="EMBL" id="QZCH01000034">
    <property type="protein sequence ID" value="RJG39493.1"/>
    <property type="molecule type" value="Genomic_DNA"/>
</dbReference>
<keyword evidence="5" id="KW-1185">Reference proteome</keyword>
<dbReference type="PROSITE" id="PS50110">
    <property type="entry name" value="RESPONSE_REGULATORY"/>
    <property type="match status" value="1"/>
</dbReference>
<reference evidence="4 5" key="2">
    <citation type="submission" date="2019-01" db="EMBL/GenBank/DDBJ databases">
        <title>Motilimonas pumilus sp. nov., isolated from the gut of sea cucumber (Apostichopus japonicus).</title>
        <authorList>
            <person name="Wang F.-Q."/>
            <person name="Ren L.-H."/>
            <person name="Lin Y.-W."/>
            <person name="Sun G.-H."/>
            <person name="Du Z.-J."/>
            <person name="Zhao J.-X."/>
            <person name="Liu X.-J."/>
            <person name="Liu L.-J."/>
        </authorList>
    </citation>
    <scope>NUCLEOTIDE SEQUENCE [LARGE SCALE GENOMIC DNA]</scope>
    <source>
        <strain evidence="4 5">PLHSC7-2</strain>
    </source>
</reference>
<dbReference type="InterPro" id="IPR011006">
    <property type="entry name" value="CheY-like_superfamily"/>
</dbReference>
<dbReference type="RefSeq" id="WP_119912213.1">
    <property type="nucleotide sequence ID" value="NZ_QZCH01000034.1"/>
</dbReference>
<evidence type="ECO:0000256" key="2">
    <source>
        <dbReference type="PROSITE-ProRule" id="PRU00169"/>
    </source>
</evidence>
<evidence type="ECO:0000256" key="1">
    <source>
        <dbReference type="ARBA" id="ARBA00022553"/>
    </source>
</evidence>
<proteinExistence type="predicted"/>
<dbReference type="PANTHER" id="PTHR44591">
    <property type="entry name" value="STRESS RESPONSE REGULATOR PROTEIN 1"/>
    <property type="match status" value="1"/>
</dbReference>
<accession>A0A418YAE2</accession>
<dbReference type="InterPro" id="IPR001789">
    <property type="entry name" value="Sig_transdc_resp-reg_receiver"/>
</dbReference>
<evidence type="ECO:0000313" key="5">
    <source>
        <dbReference type="Proteomes" id="UP000283255"/>
    </source>
</evidence>
<comment type="caution">
    <text evidence="4">The sequence shown here is derived from an EMBL/GenBank/DDBJ whole genome shotgun (WGS) entry which is preliminary data.</text>
</comment>
<dbReference type="PANTHER" id="PTHR44591:SF3">
    <property type="entry name" value="RESPONSE REGULATORY DOMAIN-CONTAINING PROTEIN"/>
    <property type="match status" value="1"/>
</dbReference>
<dbReference type="Gene3D" id="3.40.50.2300">
    <property type="match status" value="1"/>
</dbReference>